<dbReference type="Proteomes" id="UP000242469">
    <property type="component" value="Unassembled WGS sequence"/>
</dbReference>
<dbReference type="RefSeq" id="WP_091823456.1">
    <property type="nucleotide sequence ID" value="NZ_FNRJ01000002.1"/>
</dbReference>
<evidence type="ECO:0000313" key="2">
    <source>
        <dbReference type="Proteomes" id="UP000242469"/>
    </source>
</evidence>
<name>A0A1H3ZWW9_9GAMM</name>
<sequence>MEKSVLYRDRQELQAADLDNTQRWADEALSHVVRDAISNDRHFTGMAVSSNSATELSIEPGRLYDGSTGKVYASESTQLKSVFSMLPLQDEKWLAVSLIGQEVDTSMEPRDFLIDLQSREVEPQTVAMQRTRVAEVHIAQGLESPTPERPEPPTGYTLIAHVRLNSSGIQEIVLATARRLPNLQQVAGRINALEGWITTAEPRIAHIQSDISALADSVARRPTLEHTMQLAMDMARVKERLEMPDDYVFYGADHYLDDRETDTTPVDYSALLQEGVRCTPGAATTTALAIDNPLDGAASLSEGGFLLPAYTEQVRLRMENRAGELTINQYQYQTIETTQRTMTRTRIRYGEARTVCTNSAFWRSGEYDIATGIFSKNGETFNVADDHGRRDGPGGLTHWVRITQYWVDEYEEAYWDAAATNHTVQGSILAQTFLSAQTGWHTSAELFFTSVAADGAVTVMLTAVKNGQPDTQKVLASATLSAAGLEAGWQRVPWSRPVFIEAGKRYALVVISGGAHRLGFTEGTEYTQGILMYSQDREYFVEASERDLMLRLNFAKFNSPRAVIQLKALEQAGGIHDLDMLFEGFRPDGTELTFEYRIGSEWYPIEAGNAEALSVSPPLLPLRAVFTGTTDLMPGLQLDGSEVILRQNGTSFRHYSTTRTLATASDTIIVRTLLEDYDAAVHTLAVALIVDGNPVNATSQTTDYVDGRSHWLESRFSLGATTTEYAIRLDGNTTDSRRGFHVAERYDFAL</sequence>
<evidence type="ECO:0000313" key="1">
    <source>
        <dbReference type="EMBL" id="SEA28170.1"/>
    </source>
</evidence>
<reference evidence="2" key="1">
    <citation type="submission" date="2016-10" db="EMBL/GenBank/DDBJ databases">
        <authorList>
            <person name="Varghese N."/>
            <person name="Submissions S."/>
        </authorList>
    </citation>
    <scope>NUCLEOTIDE SEQUENCE [LARGE SCALE GENOMIC DNA]</scope>
    <source>
        <strain evidence="2">DSM 11526</strain>
    </source>
</reference>
<organism evidence="1 2">
    <name type="scientific">Marinobacterium iners DSM 11526</name>
    <dbReference type="NCBI Taxonomy" id="1122198"/>
    <lineage>
        <taxon>Bacteria</taxon>
        <taxon>Pseudomonadati</taxon>
        <taxon>Pseudomonadota</taxon>
        <taxon>Gammaproteobacteria</taxon>
        <taxon>Oceanospirillales</taxon>
        <taxon>Oceanospirillaceae</taxon>
        <taxon>Marinobacterium</taxon>
    </lineage>
</organism>
<keyword evidence="2" id="KW-1185">Reference proteome</keyword>
<dbReference type="OrthoDB" id="6301006at2"/>
<dbReference type="AlphaFoldDB" id="A0A1H3ZWW9"/>
<protein>
    <submittedName>
        <fullName evidence="1">Uncharacterized protein</fullName>
    </submittedName>
</protein>
<gene>
    <name evidence="1" type="ORF">SAMN02745729_102196</name>
</gene>
<dbReference type="STRING" id="1122198.SAMN02745729_102196"/>
<dbReference type="EMBL" id="FNRJ01000002">
    <property type="protein sequence ID" value="SEA28170.1"/>
    <property type="molecule type" value="Genomic_DNA"/>
</dbReference>
<accession>A0A1H3ZWW9</accession>
<proteinExistence type="predicted"/>